<reference evidence="5" key="1">
    <citation type="submission" date="2016-11" db="EMBL/GenBank/DDBJ databases">
        <title>Complete Genome Sequence of alachlor-degrading Sphingomonas sp. strain JJ-A5.</title>
        <authorList>
            <person name="Lee H."/>
            <person name="Ka J.-O."/>
        </authorList>
    </citation>
    <scope>NUCLEOTIDE SEQUENCE [LARGE SCALE GENOMIC DNA]</scope>
    <source>
        <strain evidence="5">JJ-A5</strain>
    </source>
</reference>
<proteinExistence type="predicted"/>
<organism evidence="4 5">
    <name type="scientific">Tardibacter chloracetimidivorans</name>
    <dbReference type="NCBI Taxonomy" id="1921510"/>
    <lineage>
        <taxon>Bacteria</taxon>
        <taxon>Pseudomonadati</taxon>
        <taxon>Pseudomonadota</taxon>
        <taxon>Alphaproteobacteria</taxon>
        <taxon>Sphingomonadales</taxon>
        <taxon>Sphingomonadaceae</taxon>
        <taxon>Tardibacter</taxon>
    </lineage>
</organism>
<evidence type="ECO:0000256" key="1">
    <source>
        <dbReference type="ARBA" id="ARBA00022737"/>
    </source>
</evidence>
<dbReference type="InterPro" id="IPR000644">
    <property type="entry name" value="CBS_dom"/>
</dbReference>
<dbReference type="RefSeq" id="WP_072598768.1">
    <property type="nucleotide sequence ID" value="NZ_CP018221.1"/>
</dbReference>
<dbReference type="SUPFAM" id="SSF54631">
    <property type="entry name" value="CBS-domain pair"/>
    <property type="match status" value="1"/>
</dbReference>
<keyword evidence="1" id="KW-0677">Repeat</keyword>
<evidence type="ECO:0000256" key="2">
    <source>
        <dbReference type="PROSITE-ProRule" id="PRU00703"/>
    </source>
</evidence>
<dbReference type="KEGG" id="sphj:BSL82_12335"/>
<dbReference type="AlphaFoldDB" id="A0A1L3ZZR1"/>
<dbReference type="InterPro" id="IPR046342">
    <property type="entry name" value="CBS_dom_sf"/>
</dbReference>
<dbReference type="Pfam" id="PF00571">
    <property type="entry name" value="CBS"/>
    <property type="match status" value="2"/>
</dbReference>
<dbReference type="PROSITE" id="PS51371">
    <property type="entry name" value="CBS"/>
    <property type="match status" value="2"/>
</dbReference>
<keyword evidence="5" id="KW-1185">Reference proteome</keyword>
<feature type="domain" description="CBS" evidence="3">
    <location>
        <begin position="7"/>
        <end position="65"/>
    </location>
</feature>
<dbReference type="PANTHER" id="PTHR48108:SF34">
    <property type="entry name" value="CBS DOMAIN-CONTAINING PROTEIN YHCV"/>
    <property type="match status" value="1"/>
</dbReference>
<dbReference type="PANTHER" id="PTHR48108">
    <property type="entry name" value="CBS DOMAIN-CONTAINING PROTEIN CBSX2, CHLOROPLASTIC"/>
    <property type="match status" value="1"/>
</dbReference>
<dbReference type="SMART" id="SM00116">
    <property type="entry name" value="CBS"/>
    <property type="match status" value="2"/>
</dbReference>
<dbReference type="OrthoDB" id="9807125at2"/>
<dbReference type="EMBL" id="CP018221">
    <property type="protein sequence ID" value="API61124.1"/>
    <property type="molecule type" value="Genomic_DNA"/>
</dbReference>
<feature type="domain" description="CBS" evidence="3">
    <location>
        <begin position="71"/>
        <end position="127"/>
    </location>
</feature>
<dbReference type="CDD" id="cd04622">
    <property type="entry name" value="CBS_pair_HRP1_like"/>
    <property type="match status" value="1"/>
</dbReference>
<dbReference type="InterPro" id="IPR051462">
    <property type="entry name" value="CBS_domain-containing"/>
</dbReference>
<evidence type="ECO:0000313" key="4">
    <source>
        <dbReference type="EMBL" id="API61124.1"/>
    </source>
</evidence>
<dbReference type="Gene3D" id="3.10.580.10">
    <property type="entry name" value="CBS-domain"/>
    <property type="match status" value="1"/>
</dbReference>
<keyword evidence="2" id="KW-0129">CBS domain</keyword>
<evidence type="ECO:0000313" key="5">
    <source>
        <dbReference type="Proteomes" id="UP000182063"/>
    </source>
</evidence>
<protein>
    <submittedName>
        <fullName evidence="4">Inosine-5-monophosphate dehydrogenase</fullName>
    </submittedName>
</protein>
<sequence>MKVSECMTREVEIVDPDTTLQNTARIMAEIDAGILPVSDGERLIGIITDRDIAVRGVALGRSPDTRVGDVMSQEVLYCFEDQDVEDVLINMGEIQVRRLPVLDRDKRLCGIVSLSDLAPGEEDEAGEALCEIARPSGLHSQAV</sequence>
<name>A0A1L3ZZR1_9SPHN</name>
<dbReference type="Proteomes" id="UP000182063">
    <property type="component" value="Chromosome"/>
</dbReference>
<dbReference type="STRING" id="1921510.BSL82_12335"/>
<evidence type="ECO:0000259" key="3">
    <source>
        <dbReference type="PROSITE" id="PS51371"/>
    </source>
</evidence>
<gene>
    <name evidence="4" type="ORF">BSL82_12335</name>
</gene>
<accession>A0A1L3ZZR1</accession>